<protein>
    <submittedName>
        <fullName evidence="1">Uncharacterized protein</fullName>
    </submittedName>
</protein>
<geneLocation type="plasmid" evidence="1">
    <name>p14057A</name>
</geneLocation>
<dbReference type="EMBL" id="KY296095">
    <property type="protein sequence ID" value="ASD54048.1"/>
    <property type="molecule type" value="Genomic_DNA"/>
</dbReference>
<name>A0A218MAN1_PSEAI</name>
<proteinExistence type="predicted"/>
<organism evidence="1">
    <name type="scientific">Pseudomonas aeruginosa</name>
    <dbReference type="NCBI Taxonomy" id="287"/>
    <lineage>
        <taxon>Bacteria</taxon>
        <taxon>Pseudomonadati</taxon>
        <taxon>Pseudomonadota</taxon>
        <taxon>Gammaproteobacteria</taxon>
        <taxon>Pseudomonadales</taxon>
        <taxon>Pseudomonadaceae</taxon>
        <taxon>Pseudomonas</taxon>
    </lineage>
</organism>
<keyword evidence="1" id="KW-0614">Plasmid</keyword>
<dbReference type="AlphaFoldDB" id="A0A218MAN1"/>
<dbReference type="RefSeq" id="WP_172689452.1">
    <property type="nucleotide sequence ID" value="NZ_CP061851.1"/>
</dbReference>
<reference evidence="1" key="1">
    <citation type="journal article" date="2018" name="Virulence">
        <title>Coexistence of two novel resistance plasmids, blaKPC-2-carrying p14057A and tetA(A) -carrying p14057B, in Pseudomonas aeruginosa.</title>
        <authorList>
            <person name="Shi L."/>
            <person name="Liang Q."/>
            <person name="Feng J."/>
            <person name="Zhan Z."/>
            <person name="Zhao Y."/>
            <person name="Yang W."/>
            <person name="Yang H."/>
            <person name="Chen Y."/>
            <person name="Huang M."/>
            <person name="Tong Y."/>
            <person name="Li X."/>
            <person name="Yin Z."/>
            <person name="Wang J."/>
            <person name="Zhou D."/>
        </authorList>
    </citation>
    <scope>NUCLEOTIDE SEQUENCE</scope>
    <source>
        <strain evidence="1">14057</strain>
    </source>
</reference>
<sequence length="59" mass="6702">MADFVISDVKKVREVFDWVRVNEHLARGWVLLSISTGQDDVKSPAVRYILGWTKGEPAD</sequence>
<accession>A0A218MAN1</accession>
<evidence type="ECO:0000313" key="1">
    <source>
        <dbReference type="EMBL" id="ASD54048.1"/>
    </source>
</evidence>